<keyword evidence="1" id="KW-1133">Transmembrane helix</keyword>
<keyword evidence="3" id="KW-1185">Reference proteome</keyword>
<evidence type="ECO:0000256" key="1">
    <source>
        <dbReference type="SAM" id="Phobius"/>
    </source>
</evidence>
<proteinExistence type="predicted"/>
<reference evidence="2 3" key="1">
    <citation type="submission" date="2021-01" db="EMBL/GenBank/DDBJ databases">
        <title>Whole genome shotgun sequence of Actinoplanes durhamensis NBRC 14914.</title>
        <authorList>
            <person name="Komaki H."/>
            <person name="Tamura T."/>
        </authorList>
    </citation>
    <scope>NUCLEOTIDE SEQUENCE [LARGE SCALE GENOMIC DNA]</scope>
    <source>
        <strain evidence="2 3">NBRC 14914</strain>
    </source>
</reference>
<evidence type="ECO:0000313" key="2">
    <source>
        <dbReference type="EMBL" id="GIE05462.1"/>
    </source>
</evidence>
<feature type="transmembrane region" description="Helical" evidence="1">
    <location>
        <begin position="156"/>
        <end position="175"/>
    </location>
</feature>
<keyword evidence="1" id="KW-0812">Transmembrane</keyword>
<feature type="transmembrane region" description="Helical" evidence="1">
    <location>
        <begin position="81"/>
        <end position="98"/>
    </location>
</feature>
<evidence type="ECO:0000313" key="3">
    <source>
        <dbReference type="Proteomes" id="UP000637628"/>
    </source>
</evidence>
<accession>A0ABQ3Z6K1</accession>
<name>A0ABQ3Z6K1_9ACTN</name>
<sequence>MGFGWRESAVTVSGLLVLASAALPWWAVRVRVRDANGGRIETYSGSAWQISTRWTVAVLIVFAAAAIWLTWRSVRGRVARPVWLLLLAAVVVAVFLTLDQRDRSEQWLAAPTRGESTIQLTVGPDPDPVGSLAAAWLRRDDLNTYASPGLNTGVGWGFWTGFTAMLLTGLSLAVAGPDGTRPGRRA</sequence>
<dbReference type="EMBL" id="BOML01000056">
    <property type="protein sequence ID" value="GIE05462.1"/>
    <property type="molecule type" value="Genomic_DNA"/>
</dbReference>
<keyword evidence="1" id="KW-0472">Membrane</keyword>
<dbReference type="Proteomes" id="UP000637628">
    <property type="component" value="Unassembled WGS sequence"/>
</dbReference>
<protein>
    <submittedName>
        <fullName evidence="2">Uncharacterized protein</fullName>
    </submittedName>
</protein>
<organism evidence="2 3">
    <name type="scientific">Paractinoplanes durhamensis</name>
    <dbReference type="NCBI Taxonomy" id="113563"/>
    <lineage>
        <taxon>Bacteria</taxon>
        <taxon>Bacillati</taxon>
        <taxon>Actinomycetota</taxon>
        <taxon>Actinomycetes</taxon>
        <taxon>Micromonosporales</taxon>
        <taxon>Micromonosporaceae</taxon>
        <taxon>Paractinoplanes</taxon>
    </lineage>
</organism>
<comment type="caution">
    <text evidence="2">The sequence shown here is derived from an EMBL/GenBank/DDBJ whole genome shotgun (WGS) entry which is preliminary data.</text>
</comment>
<gene>
    <name evidence="2" type="ORF">Adu01nite_68120</name>
</gene>
<feature type="transmembrane region" description="Helical" evidence="1">
    <location>
        <begin position="48"/>
        <end position="69"/>
    </location>
</feature>